<evidence type="ECO:0000259" key="1">
    <source>
        <dbReference type="PROSITE" id="PS50878"/>
    </source>
</evidence>
<dbReference type="Gene3D" id="3.60.10.10">
    <property type="entry name" value="Endonuclease/exonuclease/phosphatase"/>
    <property type="match status" value="1"/>
</dbReference>
<organism evidence="2 3">
    <name type="scientific">Parnassius mnemosyne</name>
    <name type="common">clouded apollo</name>
    <dbReference type="NCBI Taxonomy" id="213953"/>
    <lineage>
        <taxon>Eukaryota</taxon>
        <taxon>Metazoa</taxon>
        <taxon>Ecdysozoa</taxon>
        <taxon>Arthropoda</taxon>
        <taxon>Hexapoda</taxon>
        <taxon>Insecta</taxon>
        <taxon>Pterygota</taxon>
        <taxon>Neoptera</taxon>
        <taxon>Endopterygota</taxon>
        <taxon>Lepidoptera</taxon>
        <taxon>Glossata</taxon>
        <taxon>Ditrysia</taxon>
        <taxon>Papilionoidea</taxon>
        <taxon>Papilionidae</taxon>
        <taxon>Parnassiinae</taxon>
        <taxon>Parnassini</taxon>
        <taxon>Parnassius</taxon>
        <taxon>Driopa</taxon>
    </lineage>
</organism>
<dbReference type="PANTHER" id="PTHR19446">
    <property type="entry name" value="REVERSE TRANSCRIPTASES"/>
    <property type="match status" value="1"/>
</dbReference>
<dbReference type="InterPro" id="IPR000477">
    <property type="entry name" value="RT_dom"/>
</dbReference>
<dbReference type="GO" id="GO:0003824">
    <property type="term" value="F:catalytic activity"/>
    <property type="evidence" value="ECO:0007669"/>
    <property type="project" value="InterPro"/>
</dbReference>
<dbReference type="InterPro" id="IPR043502">
    <property type="entry name" value="DNA/RNA_pol_sf"/>
</dbReference>
<proteinExistence type="predicted"/>
<gene>
    <name evidence="2" type="ORF">PARMNEM_LOCUS1698</name>
</gene>
<protein>
    <recommendedName>
        <fullName evidence="1">Reverse transcriptase domain-containing protein</fullName>
    </recommendedName>
</protein>
<dbReference type="InterPro" id="IPR005135">
    <property type="entry name" value="Endo/exonuclease/phosphatase"/>
</dbReference>
<sequence>MDQVNKLEVLQCNLDKSKNSQHEFILSFMAGQFQIALVSEPYVGSGNIVKSIPGINIFQFSNGNRVKACIMTKSSCGSVLGLSQFSSANLSAVQLNIGGCKLYIASVYIEPNSDDHNTLQRLDNFLKMTSNCHQLVGGDFNGWHPIWGSDRANSRGNEVVDIVYGNDMFLCNRGHTPTFETVSYGRVRSSYIDLTLASSSIYDRITNWKVDPSICLSSEHRAVMFSVTTHGERRKTNKTTSTFRYNTNNIKWEELRPSFEAKIKEHVPQNVMVEQMQPNELENYIISVTSAIQKTCDELLPRSTGRKYRCPWWTDELECLKKQVIRNHHNIQKLRRQNKPLEDALLEKERLKTAYSKTFRETSTRNFRDFCERQGKEDVWSVTNRIIKSSPPALPPATLKKSDGSYTTTSLDTAQALLDKFFPDDDLNDTTIQENARNLAIISPNTPDEPPFTYEEILSSLNSMNPKKAPGMDHLTSDICLLFVKSFPDLTTSVINRCFKLGYFPEIWKKAFIKILPKPHKDDYLNISSFRPIGLINVFGKLFEKLVIRRLTYFMHQNDLFNSAQFGFKEQTSTVNALTNIIDTINDAIANKEQVLAVSLDIQAAFDCAWWPAIYRRLHKIKCPRNIYSILRSYFQNRSATIHFGDSTVSKTLTRGCVQGSVCGPFLWNLIVDELLDIDMPPGYTYT</sequence>
<reference evidence="2 3" key="1">
    <citation type="submission" date="2023-11" db="EMBL/GenBank/DDBJ databases">
        <authorList>
            <person name="Hedman E."/>
            <person name="Englund M."/>
            <person name="Stromberg M."/>
            <person name="Nyberg Akerstrom W."/>
            <person name="Nylinder S."/>
            <person name="Jareborg N."/>
            <person name="Kallberg Y."/>
            <person name="Kronander E."/>
        </authorList>
    </citation>
    <scope>NUCLEOTIDE SEQUENCE [LARGE SCALE GENOMIC DNA]</scope>
</reference>
<dbReference type="EMBL" id="CAVLGL010000002">
    <property type="protein sequence ID" value="CAK1579811.1"/>
    <property type="molecule type" value="Genomic_DNA"/>
</dbReference>
<accession>A0AAV1KDJ9</accession>
<keyword evidence="3" id="KW-1185">Reference proteome</keyword>
<dbReference type="AlphaFoldDB" id="A0AAV1KDJ9"/>
<dbReference type="CDD" id="cd01650">
    <property type="entry name" value="RT_nLTR_like"/>
    <property type="match status" value="1"/>
</dbReference>
<dbReference type="Proteomes" id="UP001314205">
    <property type="component" value="Unassembled WGS sequence"/>
</dbReference>
<dbReference type="SUPFAM" id="SSF56672">
    <property type="entry name" value="DNA/RNA polymerases"/>
    <property type="match status" value="1"/>
</dbReference>
<comment type="caution">
    <text evidence="2">The sequence shown here is derived from an EMBL/GenBank/DDBJ whole genome shotgun (WGS) entry which is preliminary data.</text>
</comment>
<feature type="domain" description="Reverse transcriptase" evidence="1">
    <location>
        <begin position="497"/>
        <end position="687"/>
    </location>
</feature>
<dbReference type="GO" id="GO:0071897">
    <property type="term" value="P:DNA biosynthetic process"/>
    <property type="evidence" value="ECO:0007669"/>
    <property type="project" value="UniProtKB-ARBA"/>
</dbReference>
<dbReference type="SUPFAM" id="SSF56219">
    <property type="entry name" value="DNase I-like"/>
    <property type="match status" value="1"/>
</dbReference>
<evidence type="ECO:0000313" key="3">
    <source>
        <dbReference type="Proteomes" id="UP001314205"/>
    </source>
</evidence>
<dbReference type="PROSITE" id="PS50878">
    <property type="entry name" value="RT_POL"/>
    <property type="match status" value="1"/>
</dbReference>
<name>A0AAV1KDJ9_9NEOP</name>
<evidence type="ECO:0000313" key="2">
    <source>
        <dbReference type="EMBL" id="CAK1579811.1"/>
    </source>
</evidence>
<dbReference type="Pfam" id="PF00078">
    <property type="entry name" value="RVT_1"/>
    <property type="match status" value="1"/>
</dbReference>
<dbReference type="Pfam" id="PF14529">
    <property type="entry name" value="Exo_endo_phos_2"/>
    <property type="match status" value="1"/>
</dbReference>
<dbReference type="InterPro" id="IPR036691">
    <property type="entry name" value="Endo/exonu/phosph_ase_sf"/>
</dbReference>